<evidence type="ECO:0000313" key="1">
    <source>
        <dbReference type="EMBL" id="GLC57483.1"/>
    </source>
</evidence>
<name>A0A9W6BSX0_9CHLO</name>
<organism evidence="1 2">
    <name type="scientific">Pleodorina starrii</name>
    <dbReference type="NCBI Taxonomy" id="330485"/>
    <lineage>
        <taxon>Eukaryota</taxon>
        <taxon>Viridiplantae</taxon>
        <taxon>Chlorophyta</taxon>
        <taxon>core chlorophytes</taxon>
        <taxon>Chlorophyceae</taxon>
        <taxon>CS clade</taxon>
        <taxon>Chlamydomonadales</taxon>
        <taxon>Volvocaceae</taxon>
        <taxon>Pleodorina</taxon>
    </lineage>
</organism>
<proteinExistence type="predicted"/>
<keyword evidence="2" id="KW-1185">Reference proteome</keyword>
<dbReference type="Proteomes" id="UP001165080">
    <property type="component" value="Unassembled WGS sequence"/>
</dbReference>
<accession>A0A9W6BSX0</accession>
<sequence>MDDDELDGERMSYPDCPLYAPRDQTFTSLEDALNWRGVEGQTVHAWARWRFPKVVTAVSSLDTTEAATAAAAERSLAESSELPTPFDKWVLPSSEELAPEPSRPIWVRLKASCCHIPAPLVAFGSTGLLVCEQQDSVVTTQIAESVITTTTGGCSSASSGRFDADDDDGFNMWAVSAVAAVCERPGLTHL</sequence>
<comment type="caution">
    <text evidence="1">The sequence shown here is derived from an EMBL/GenBank/DDBJ whole genome shotgun (WGS) entry which is preliminary data.</text>
</comment>
<reference evidence="1 2" key="1">
    <citation type="journal article" date="2023" name="Commun. Biol.">
        <title>Reorganization of the ancestral sex-determining regions during the evolution of trioecy in Pleodorina starrii.</title>
        <authorList>
            <person name="Takahashi K."/>
            <person name="Suzuki S."/>
            <person name="Kawai-Toyooka H."/>
            <person name="Yamamoto K."/>
            <person name="Hamaji T."/>
            <person name="Ootsuki R."/>
            <person name="Yamaguchi H."/>
            <person name="Kawachi M."/>
            <person name="Higashiyama T."/>
            <person name="Nozaki H."/>
        </authorList>
    </citation>
    <scope>NUCLEOTIDE SEQUENCE [LARGE SCALE GENOMIC DNA]</scope>
    <source>
        <strain evidence="1 2">NIES-4479</strain>
    </source>
</reference>
<dbReference type="EMBL" id="BRXU01000019">
    <property type="protein sequence ID" value="GLC57483.1"/>
    <property type="molecule type" value="Genomic_DNA"/>
</dbReference>
<gene>
    <name evidence="1" type="primary">PLEST002795</name>
    <name evidence="1" type="ORF">PLESTB_001231800</name>
</gene>
<dbReference type="AlphaFoldDB" id="A0A9W6BSX0"/>
<evidence type="ECO:0000313" key="2">
    <source>
        <dbReference type="Proteomes" id="UP001165080"/>
    </source>
</evidence>
<protein>
    <submittedName>
        <fullName evidence="1">Uncharacterized protein</fullName>
    </submittedName>
</protein>